<dbReference type="Proteomes" id="UP001497392">
    <property type="component" value="Unassembled WGS sequence"/>
</dbReference>
<dbReference type="Pfam" id="PF10294">
    <property type="entry name" value="Methyltransf_16"/>
    <property type="match status" value="1"/>
</dbReference>
<keyword evidence="2" id="KW-1185">Reference proteome</keyword>
<organism evidence="1 2">
    <name type="scientific">Coccomyxa viridis</name>
    <dbReference type="NCBI Taxonomy" id="1274662"/>
    <lineage>
        <taxon>Eukaryota</taxon>
        <taxon>Viridiplantae</taxon>
        <taxon>Chlorophyta</taxon>
        <taxon>core chlorophytes</taxon>
        <taxon>Trebouxiophyceae</taxon>
        <taxon>Trebouxiophyceae incertae sedis</taxon>
        <taxon>Coccomyxaceae</taxon>
        <taxon>Coccomyxa</taxon>
    </lineage>
</organism>
<proteinExistence type="predicted"/>
<name>A0ABP1FRL5_9CHLO</name>
<dbReference type="PANTHER" id="PTHR14614">
    <property type="entry name" value="HEPATOCELLULAR CARCINOMA-ASSOCIATED ANTIGEN"/>
    <property type="match status" value="1"/>
</dbReference>
<dbReference type="InterPro" id="IPR029063">
    <property type="entry name" value="SAM-dependent_MTases_sf"/>
</dbReference>
<protein>
    <submittedName>
        <fullName evidence="1">G2757 protein</fullName>
    </submittedName>
</protein>
<dbReference type="PANTHER" id="PTHR14614:SF123">
    <property type="entry name" value="OS04G0645500 PROTEIN"/>
    <property type="match status" value="1"/>
</dbReference>
<dbReference type="Gene3D" id="3.40.50.150">
    <property type="entry name" value="Vaccinia Virus protein VP39"/>
    <property type="match status" value="1"/>
</dbReference>
<gene>
    <name evidence="1" type="primary">g2757</name>
    <name evidence="1" type="ORF">VP750_LOCUS2361</name>
</gene>
<dbReference type="InterPro" id="IPR019410">
    <property type="entry name" value="Methyltransf_16"/>
</dbReference>
<sequence>MSELERWNTHLSTYVEVTLFGSEVRLAQTPSSMNLGTTVWDASICLAKYLEKHSRKGDFSRAAVRGKQGIELGAGPGIAGIAFCLLGGDVLLTDLPVIMPLLSKNVDANLSAAALRGREGLWDAGAVRVQALDWNSPLDIQAAGGPFQYVLAADCVYHENHVEPLYRVVVALTDAKSTVLIANELRSESVQSRFIEIFQAGFTIKKVPHTKMDPAYRHPSILLYSLKRRKVARV</sequence>
<evidence type="ECO:0000313" key="1">
    <source>
        <dbReference type="EMBL" id="CAL5220702.1"/>
    </source>
</evidence>
<comment type="caution">
    <text evidence="1">The sequence shown here is derived from an EMBL/GenBank/DDBJ whole genome shotgun (WGS) entry which is preliminary data.</text>
</comment>
<accession>A0ABP1FRL5</accession>
<reference evidence="1 2" key="1">
    <citation type="submission" date="2024-06" db="EMBL/GenBank/DDBJ databases">
        <authorList>
            <person name="Kraege A."/>
            <person name="Thomma B."/>
        </authorList>
    </citation>
    <scope>NUCLEOTIDE SEQUENCE [LARGE SCALE GENOMIC DNA]</scope>
</reference>
<dbReference type="SUPFAM" id="SSF53335">
    <property type="entry name" value="S-adenosyl-L-methionine-dependent methyltransferases"/>
    <property type="match status" value="1"/>
</dbReference>
<dbReference type="EMBL" id="CAXHTA020000004">
    <property type="protein sequence ID" value="CAL5220702.1"/>
    <property type="molecule type" value="Genomic_DNA"/>
</dbReference>
<evidence type="ECO:0000313" key="2">
    <source>
        <dbReference type="Proteomes" id="UP001497392"/>
    </source>
</evidence>